<organism evidence="2 3">
    <name type="scientific">Corynebacterium marambiense</name>
    <dbReference type="NCBI Taxonomy" id="2765364"/>
    <lineage>
        <taxon>Bacteria</taxon>
        <taxon>Bacillati</taxon>
        <taxon>Actinomycetota</taxon>
        <taxon>Actinomycetes</taxon>
        <taxon>Mycobacteriales</taxon>
        <taxon>Corynebacteriaceae</taxon>
        <taxon>Corynebacterium</taxon>
    </lineage>
</organism>
<keyword evidence="1" id="KW-0732">Signal</keyword>
<comment type="caution">
    <text evidence="2">The sequence shown here is derived from an EMBL/GenBank/DDBJ whole genome shotgun (WGS) entry which is preliminary data.</text>
</comment>
<feature type="signal peptide" evidence="1">
    <location>
        <begin position="1"/>
        <end position="24"/>
    </location>
</feature>
<keyword evidence="3" id="KW-1185">Reference proteome</keyword>
<protein>
    <submittedName>
        <fullName evidence="2">Uncharacterized protein</fullName>
    </submittedName>
</protein>
<evidence type="ECO:0000313" key="3">
    <source>
        <dbReference type="Proteomes" id="UP000625574"/>
    </source>
</evidence>
<evidence type="ECO:0000256" key="1">
    <source>
        <dbReference type="SAM" id="SignalP"/>
    </source>
</evidence>
<gene>
    <name evidence="2" type="ORF">JDV76_09985</name>
</gene>
<reference evidence="2 3" key="1">
    <citation type="submission" date="2020-12" db="EMBL/GenBank/DDBJ databases">
        <title>Genome public.</title>
        <authorList>
            <person name="Sun Q."/>
        </authorList>
    </citation>
    <scope>NUCLEOTIDE SEQUENCE [LARGE SCALE GENOMIC DNA]</scope>
    <source>
        <strain evidence="2 3">CCM 8864</strain>
    </source>
</reference>
<proteinExistence type="predicted"/>
<dbReference type="RefSeq" id="WP_198736746.1">
    <property type="nucleotide sequence ID" value="NZ_JAEIOT010000011.1"/>
</dbReference>
<sequence>MKTFLVSLATVALAGAGFAAPAQADQLDAELVLWATAQMKLTSCDAITQQVKDIADTSPVSAAQLREKILANVGVELNDLDPTIEKIYTAYTDALVSRGRECGAVTGGGFGSLSSGSSGFNFGSS</sequence>
<accession>A0ABS0VWY0</accession>
<dbReference type="EMBL" id="JAEIOT010000011">
    <property type="protein sequence ID" value="MBI9001291.1"/>
    <property type="molecule type" value="Genomic_DNA"/>
</dbReference>
<name>A0ABS0VWY0_9CORY</name>
<feature type="chain" id="PRO_5046149759" evidence="1">
    <location>
        <begin position="25"/>
        <end position="125"/>
    </location>
</feature>
<evidence type="ECO:0000313" key="2">
    <source>
        <dbReference type="EMBL" id="MBI9001291.1"/>
    </source>
</evidence>
<dbReference type="Proteomes" id="UP000625574">
    <property type="component" value="Unassembled WGS sequence"/>
</dbReference>